<dbReference type="InterPro" id="IPR025202">
    <property type="entry name" value="PLD-like_dom"/>
</dbReference>
<sequence>TLAALGVTLLGVWGVAQQAVSFVQSRPTRAEPLAVPAASGLECPAPTGRLERAVWEVTTRGGRPDLSCGNRVLGLLHTPNPGPAFSAQPPTPHGAYDVLAARVAEARREVLFAVMEWADEPRRGPGAVLAGGVAELYRRVRADPAAYPDGVTVRIALGNFPVTANLEWGSQVYAAVRDLLGAGVPLTDEARGWRVEVANYAGTFPHSHAKLLVLDGRDLVAMGFNVGPLHFPADQPGGGDLRDFGLRVRGPVARDGLNVFDDLWVRSTRVECDPDVTAQRVRSSCRGAGPAEATHPQGTATFPLAPVGTDRAFSLYRREGFPAADTAQLALIGAARQEIELLHVSFSMGLRCNLALLNPSLCTYGADALPWMRALVAAMERGVQVRASLHEHSLLGLENRIGLAVLHRELAARGLSGRFEARWYPGALHAKVTRVDGQMLVVGSQNLHYSSWTPRGLNEYSVATTEAAVNAEFGRAFAQFWTQGEPATLPGWLEAVGR</sequence>
<dbReference type="CDD" id="cd09108">
    <property type="entry name" value="PLDc_PMFPLD_like_1"/>
    <property type="match status" value="1"/>
</dbReference>
<gene>
    <name evidence="2" type="ORF">QOL99_14950</name>
</gene>
<evidence type="ECO:0000313" key="2">
    <source>
        <dbReference type="EMBL" id="MDL2345438.1"/>
    </source>
</evidence>
<dbReference type="SUPFAM" id="SSF56024">
    <property type="entry name" value="Phospholipase D/nuclease"/>
    <property type="match status" value="2"/>
</dbReference>
<reference evidence="2 3" key="1">
    <citation type="submission" date="2023-05" db="EMBL/GenBank/DDBJ databases">
        <authorList>
            <person name="Gao F."/>
        </authorList>
    </citation>
    <scope>NUCLEOTIDE SEQUENCE [LARGE SCALE GENOMIC DNA]</scope>
    <source>
        <strain evidence="2 3">MIMF12</strain>
    </source>
</reference>
<dbReference type="EMBL" id="JASNGB010000201">
    <property type="protein sequence ID" value="MDL2345438.1"/>
    <property type="molecule type" value="Genomic_DNA"/>
</dbReference>
<dbReference type="Gene3D" id="3.30.870.10">
    <property type="entry name" value="Endonuclease Chain A"/>
    <property type="match status" value="2"/>
</dbReference>
<feature type="non-terminal residue" evidence="2">
    <location>
        <position position="1"/>
    </location>
</feature>
<evidence type="ECO:0000259" key="1">
    <source>
        <dbReference type="PROSITE" id="PS50035"/>
    </source>
</evidence>
<proteinExistence type="predicted"/>
<name>A0ABT7JLU7_9DEIO</name>
<dbReference type="RefSeq" id="WP_285524988.1">
    <property type="nucleotide sequence ID" value="NZ_JASNGB010000201.1"/>
</dbReference>
<protein>
    <submittedName>
        <fullName evidence="2">Phospholipase D-like domain-containing protein</fullName>
    </submittedName>
</protein>
<evidence type="ECO:0000313" key="3">
    <source>
        <dbReference type="Proteomes" id="UP001302059"/>
    </source>
</evidence>
<dbReference type="InterPro" id="IPR001736">
    <property type="entry name" value="PLipase_D/transphosphatidylase"/>
</dbReference>
<comment type="caution">
    <text evidence="2">The sequence shown here is derived from an EMBL/GenBank/DDBJ whole genome shotgun (WGS) entry which is preliminary data.</text>
</comment>
<accession>A0ABT7JLU7</accession>
<organism evidence="2 3">
    <name type="scientific">Deinococcus rhizophilus</name>
    <dbReference type="NCBI Taxonomy" id="3049544"/>
    <lineage>
        <taxon>Bacteria</taxon>
        <taxon>Thermotogati</taxon>
        <taxon>Deinococcota</taxon>
        <taxon>Deinococci</taxon>
        <taxon>Deinococcales</taxon>
        <taxon>Deinococcaceae</taxon>
        <taxon>Deinococcus</taxon>
    </lineage>
</organism>
<dbReference type="PROSITE" id="PS50035">
    <property type="entry name" value="PLD"/>
    <property type="match status" value="1"/>
</dbReference>
<dbReference type="PANTHER" id="PTHR21248:SF11">
    <property type="entry name" value="PLD PHOSPHODIESTERASE DOMAIN-CONTAINING PROTEIN"/>
    <property type="match status" value="1"/>
</dbReference>
<feature type="domain" description="PLD phosphodiesterase" evidence="1">
    <location>
        <begin position="424"/>
        <end position="451"/>
    </location>
</feature>
<dbReference type="Proteomes" id="UP001302059">
    <property type="component" value="Unassembled WGS sequence"/>
</dbReference>
<keyword evidence="3" id="KW-1185">Reference proteome</keyword>
<dbReference type="PANTHER" id="PTHR21248">
    <property type="entry name" value="CARDIOLIPIN SYNTHASE"/>
    <property type="match status" value="1"/>
</dbReference>
<dbReference type="Pfam" id="PF13091">
    <property type="entry name" value="PLDc_2"/>
    <property type="match status" value="1"/>
</dbReference>